<gene>
    <name evidence="7" type="ORF">EJ06DRAFT_484626</name>
</gene>
<dbReference type="Pfam" id="PF07714">
    <property type="entry name" value="PK_Tyr_Ser-Thr"/>
    <property type="match status" value="1"/>
</dbReference>
<dbReference type="PANTHER" id="PTHR44329:SF288">
    <property type="entry name" value="MITOGEN-ACTIVATED PROTEIN KINASE KINASE KINASE 20"/>
    <property type="match status" value="1"/>
</dbReference>
<evidence type="ECO:0000313" key="7">
    <source>
        <dbReference type="EMBL" id="KAF2395815.1"/>
    </source>
</evidence>
<keyword evidence="8" id="KW-1185">Reference proteome</keyword>
<keyword evidence="2" id="KW-0547">Nucleotide-binding</keyword>
<dbReference type="SUPFAM" id="SSF56112">
    <property type="entry name" value="Protein kinase-like (PK-like)"/>
    <property type="match status" value="1"/>
</dbReference>
<feature type="non-terminal residue" evidence="7">
    <location>
        <position position="1"/>
    </location>
</feature>
<keyword evidence="4" id="KW-0067">ATP-binding</keyword>
<dbReference type="InterPro" id="IPR051681">
    <property type="entry name" value="Ser/Thr_Kinases-Pseudokinases"/>
</dbReference>
<accession>A0A6G1HJ72</accession>
<reference evidence="7" key="1">
    <citation type="journal article" date="2020" name="Stud. Mycol.">
        <title>101 Dothideomycetes genomes: a test case for predicting lifestyles and emergence of pathogens.</title>
        <authorList>
            <person name="Haridas S."/>
            <person name="Albert R."/>
            <person name="Binder M."/>
            <person name="Bloem J."/>
            <person name="Labutti K."/>
            <person name="Salamov A."/>
            <person name="Andreopoulos B."/>
            <person name="Baker S."/>
            <person name="Barry K."/>
            <person name="Bills G."/>
            <person name="Bluhm B."/>
            <person name="Cannon C."/>
            <person name="Castanera R."/>
            <person name="Culley D."/>
            <person name="Daum C."/>
            <person name="Ezra D."/>
            <person name="Gonzalez J."/>
            <person name="Henrissat B."/>
            <person name="Kuo A."/>
            <person name="Liang C."/>
            <person name="Lipzen A."/>
            <person name="Lutzoni F."/>
            <person name="Magnuson J."/>
            <person name="Mondo S."/>
            <person name="Nolan M."/>
            <person name="Ohm R."/>
            <person name="Pangilinan J."/>
            <person name="Park H.-J."/>
            <person name="Ramirez L."/>
            <person name="Alfaro M."/>
            <person name="Sun H."/>
            <person name="Tritt A."/>
            <person name="Yoshinaga Y."/>
            <person name="Zwiers L.-H."/>
            <person name="Turgeon B."/>
            <person name="Goodwin S."/>
            <person name="Spatafora J."/>
            <person name="Crous P."/>
            <person name="Grigoriev I."/>
        </authorList>
    </citation>
    <scope>NUCLEOTIDE SEQUENCE</scope>
    <source>
        <strain evidence="7">CBS 262.69</strain>
    </source>
</reference>
<dbReference type="AlphaFoldDB" id="A0A6G1HJ72"/>
<feature type="region of interest" description="Disordered" evidence="5">
    <location>
        <begin position="1"/>
        <end position="49"/>
    </location>
</feature>
<dbReference type="InterPro" id="IPR001245">
    <property type="entry name" value="Ser-Thr/Tyr_kinase_cat_dom"/>
</dbReference>
<protein>
    <submittedName>
        <fullName evidence="7">Kinase-like protein</fullName>
    </submittedName>
</protein>
<organism evidence="7 8">
    <name type="scientific">Trichodelitschia bisporula</name>
    <dbReference type="NCBI Taxonomy" id="703511"/>
    <lineage>
        <taxon>Eukaryota</taxon>
        <taxon>Fungi</taxon>
        <taxon>Dikarya</taxon>
        <taxon>Ascomycota</taxon>
        <taxon>Pezizomycotina</taxon>
        <taxon>Dothideomycetes</taxon>
        <taxon>Dothideomycetes incertae sedis</taxon>
        <taxon>Phaeotrichales</taxon>
        <taxon>Phaeotrichaceae</taxon>
        <taxon>Trichodelitschia</taxon>
    </lineage>
</organism>
<evidence type="ECO:0000256" key="3">
    <source>
        <dbReference type="ARBA" id="ARBA00022777"/>
    </source>
</evidence>
<evidence type="ECO:0000313" key="8">
    <source>
        <dbReference type="Proteomes" id="UP000799640"/>
    </source>
</evidence>
<dbReference type="InterPro" id="IPR000719">
    <property type="entry name" value="Prot_kinase_dom"/>
</dbReference>
<dbReference type="OrthoDB" id="635774at2759"/>
<proteinExistence type="predicted"/>
<name>A0A6G1HJ72_9PEZI</name>
<evidence type="ECO:0000256" key="4">
    <source>
        <dbReference type="ARBA" id="ARBA00022840"/>
    </source>
</evidence>
<feature type="compositionally biased region" description="Low complexity" evidence="5">
    <location>
        <begin position="31"/>
        <end position="49"/>
    </location>
</feature>
<feature type="domain" description="Protein kinase" evidence="6">
    <location>
        <begin position="194"/>
        <end position="431"/>
    </location>
</feature>
<sequence length="545" mass="59563">SPQAGAPDAPNPDEPDARQADAPVDTLFENAAATQDDPPAANPDTADADAASTAALDEIALREEIDQCWHLNLSMNFRDGSPREKFFVTYLPPGTRLWRRVTISIDYRKCLPDSLEADVYSLHYKKDKVARVYAVIRASLPAIGWYDEVTNLKIETVKGRLNVHVTRDVNEIIAYPPLALFANLTTASGFLTVPEPDLHFMSHLSGFVYKVSVPDHGIYVKKDIPGPDSTDEFVYEANALHDLRACPNIATIAGLVLDAEAAVVKGLLIGYAPRGALVDILDDARRSALPWSRRVRWARDIVRGVAALHGGGFVQGDLTLSNVVVDAQDRALIIDVNRRGCPLGWEPPELVDKIRAGVRVGLFIGVRTDLWQLGMCLWAIGVGCAEPERVEQPFEEEVPEWYKEIVGKCLSREPRERVEAAELFRMFPPDIPDEGTDAKITPPQWVPASLPPPPVTYQPQDDDEGSIELESRAYDPDADEDPLLSIGGGTLDGPAHSNVRSVTGGMGDVLFSGLGGFAAHGIEHVDSGFYERSLSVGNENEHEGI</sequence>
<dbReference type="Proteomes" id="UP000799640">
    <property type="component" value="Unassembled WGS sequence"/>
</dbReference>
<evidence type="ECO:0000256" key="5">
    <source>
        <dbReference type="SAM" id="MobiDB-lite"/>
    </source>
</evidence>
<dbReference type="GO" id="GO:0004674">
    <property type="term" value="F:protein serine/threonine kinase activity"/>
    <property type="evidence" value="ECO:0007669"/>
    <property type="project" value="TreeGrafter"/>
</dbReference>
<evidence type="ECO:0000259" key="6">
    <source>
        <dbReference type="PROSITE" id="PS50011"/>
    </source>
</evidence>
<dbReference type="InterPro" id="IPR011009">
    <property type="entry name" value="Kinase-like_dom_sf"/>
</dbReference>
<evidence type="ECO:0000256" key="2">
    <source>
        <dbReference type="ARBA" id="ARBA00022741"/>
    </source>
</evidence>
<dbReference type="PANTHER" id="PTHR44329">
    <property type="entry name" value="SERINE/THREONINE-PROTEIN KINASE TNNI3K-RELATED"/>
    <property type="match status" value="1"/>
</dbReference>
<dbReference type="GO" id="GO:0005524">
    <property type="term" value="F:ATP binding"/>
    <property type="evidence" value="ECO:0007669"/>
    <property type="project" value="UniProtKB-KW"/>
</dbReference>
<keyword evidence="1" id="KW-0808">Transferase</keyword>
<evidence type="ECO:0000256" key="1">
    <source>
        <dbReference type="ARBA" id="ARBA00022679"/>
    </source>
</evidence>
<keyword evidence="3 7" id="KW-0418">Kinase</keyword>
<dbReference type="EMBL" id="ML996711">
    <property type="protein sequence ID" value="KAF2395815.1"/>
    <property type="molecule type" value="Genomic_DNA"/>
</dbReference>
<dbReference type="PROSITE" id="PS50011">
    <property type="entry name" value="PROTEIN_KINASE_DOM"/>
    <property type="match status" value="1"/>
</dbReference>
<dbReference type="Gene3D" id="1.10.510.10">
    <property type="entry name" value="Transferase(Phosphotransferase) domain 1"/>
    <property type="match status" value="1"/>
</dbReference>